<proteinExistence type="predicted"/>
<protein>
    <submittedName>
        <fullName evidence="2">Uncharacterized protein</fullName>
    </submittedName>
</protein>
<name>A0A4D6H7A8_9EURY</name>
<dbReference type="InterPro" id="IPR043901">
    <property type="entry name" value="DUF5787"/>
</dbReference>
<organism evidence="2 3">
    <name type="scientific">Halapricum salinum</name>
    <dbReference type="NCBI Taxonomy" id="1457250"/>
    <lineage>
        <taxon>Archaea</taxon>
        <taxon>Methanobacteriati</taxon>
        <taxon>Methanobacteriota</taxon>
        <taxon>Stenosarchaea group</taxon>
        <taxon>Halobacteria</taxon>
        <taxon>Halobacteriales</taxon>
        <taxon>Haloarculaceae</taxon>
        <taxon>Halapricum</taxon>
    </lineage>
</organism>
<sequence>MREYGFELALCDVLETPDRVVSRQLGAHVHGRRIADTVVLEPGPDFESRAAITSETIPDRAIAADVGVGRARDVRAVFDGMRPERAQSLVDHCVEIGFFERERRGGRSYVRQTARYPEVWFDRLLGIENKPDLDRPGDLYSQLRRDVALGLFDAVVLATTTYVTGAHLNRIPDAVGVWRFDPDAGEREVVREPTSLDAGAGSAEIVAEHPGRTEIELVSVAEKRQARRRLAERTYGKGWRPAELPGCANCAPDADGRSATLPYCDWHEHVVEPVAECGPDCGGYEAAESPEVDPAAERDASSAWVREPGGFKRRQAGLDRFG</sequence>
<dbReference type="RefSeq" id="WP_049993250.1">
    <property type="nucleotide sequence ID" value="NZ_CP031310.1"/>
</dbReference>
<gene>
    <name evidence="2" type="ORF">DV733_00565</name>
</gene>
<dbReference type="OrthoDB" id="211869at2157"/>
<dbReference type="STRING" id="1457250.GCA_000755225_02405"/>
<dbReference type="EMBL" id="CP031310">
    <property type="protein sequence ID" value="QCC49804.1"/>
    <property type="molecule type" value="Genomic_DNA"/>
</dbReference>
<keyword evidence="3" id="KW-1185">Reference proteome</keyword>
<evidence type="ECO:0000256" key="1">
    <source>
        <dbReference type="SAM" id="MobiDB-lite"/>
    </source>
</evidence>
<accession>A0A4D6H7A8</accession>
<dbReference type="Pfam" id="PF19100">
    <property type="entry name" value="DUF5787"/>
    <property type="match status" value="1"/>
</dbReference>
<feature type="region of interest" description="Disordered" evidence="1">
    <location>
        <begin position="284"/>
        <end position="322"/>
    </location>
</feature>
<dbReference type="Proteomes" id="UP000296706">
    <property type="component" value="Chromosome"/>
</dbReference>
<dbReference type="KEGG" id="hsn:DV733_00565"/>
<evidence type="ECO:0000313" key="3">
    <source>
        <dbReference type="Proteomes" id="UP000296706"/>
    </source>
</evidence>
<dbReference type="GeneID" id="39846316"/>
<evidence type="ECO:0000313" key="2">
    <source>
        <dbReference type="EMBL" id="QCC49804.1"/>
    </source>
</evidence>
<dbReference type="AlphaFoldDB" id="A0A4D6H7A8"/>
<reference evidence="2 3" key="1">
    <citation type="journal article" date="2019" name="Nat. Commun.">
        <title>A new type of DNA phosphorothioation-based antiviral system in archaea.</title>
        <authorList>
            <person name="Xiong L."/>
            <person name="Liu S."/>
            <person name="Chen S."/>
            <person name="Xiao Y."/>
            <person name="Zhu B."/>
            <person name="Gao Y."/>
            <person name="Zhang Y."/>
            <person name="Chen B."/>
            <person name="Luo J."/>
            <person name="Deng Z."/>
            <person name="Chen X."/>
            <person name="Wang L."/>
            <person name="Chen S."/>
        </authorList>
    </citation>
    <scope>NUCLEOTIDE SEQUENCE [LARGE SCALE GENOMIC DNA]</scope>
    <source>
        <strain evidence="2 3">CBA1105</strain>
    </source>
</reference>